<evidence type="ECO:0000259" key="1">
    <source>
        <dbReference type="Pfam" id="PF00266"/>
    </source>
</evidence>
<evidence type="ECO:0000313" key="3">
    <source>
        <dbReference type="EMBL" id="KAK8900307.1"/>
    </source>
</evidence>
<dbReference type="EMBL" id="JAPFFF010000001">
    <property type="protein sequence ID" value="KAK8900307.1"/>
    <property type="molecule type" value="Genomic_DNA"/>
</dbReference>
<dbReference type="PANTHER" id="PTHR14237:SF80">
    <property type="entry name" value="MOLYBDENUM COFACTOR SULFURASE"/>
    <property type="match status" value="1"/>
</dbReference>
<reference evidence="3 4" key="1">
    <citation type="submission" date="2024-04" db="EMBL/GenBank/DDBJ databases">
        <title>Tritrichomonas musculus Genome.</title>
        <authorList>
            <person name="Alves-Ferreira E."/>
            <person name="Grigg M."/>
            <person name="Lorenzi H."/>
            <person name="Galac M."/>
        </authorList>
    </citation>
    <scope>NUCLEOTIDE SEQUENCE [LARGE SCALE GENOMIC DNA]</scope>
    <source>
        <strain evidence="3 4">EAF2021</strain>
    </source>
</reference>
<dbReference type="Gene3D" id="3.90.1150.10">
    <property type="entry name" value="Aspartate Aminotransferase, domain 1"/>
    <property type="match status" value="1"/>
</dbReference>
<feature type="domain" description="Molybdenum cofactor sulfurase middle" evidence="2">
    <location>
        <begin position="424"/>
        <end position="541"/>
    </location>
</feature>
<dbReference type="InterPro" id="IPR000192">
    <property type="entry name" value="Aminotrans_V_dom"/>
</dbReference>
<dbReference type="Pfam" id="PF00266">
    <property type="entry name" value="Aminotran_5"/>
    <property type="match status" value="1"/>
</dbReference>
<dbReference type="InterPro" id="IPR015421">
    <property type="entry name" value="PyrdxlP-dep_Trfase_major"/>
</dbReference>
<dbReference type="Pfam" id="PF03476">
    <property type="entry name" value="MOSC_N"/>
    <property type="match status" value="1"/>
</dbReference>
<name>A0ABR2LAD4_9EUKA</name>
<protein>
    <recommendedName>
        <fullName evidence="5">Molybdenum cofactor sulfurase</fullName>
    </recommendedName>
</protein>
<dbReference type="Gene3D" id="3.40.640.10">
    <property type="entry name" value="Type I PLP-dependent aspartate aminotransferase-like (Major domain)"/>
    <property type="match status" value="1"/>
</dbReference>
<organism evidence="3 4">
    <name type="scientific">Tritrichomonas musculus</name>
    <dbReference type="NCBI Taxonomy" id="1915356"/>
    <lineage>
        <taxon>Eukaryota</taxon>
        <taxon>Metamonada</taxon>
        <taxon>Parabasalia</taxon>
        <taxon>Tritrichomonadida</taxon>
        <taxon>Tritrichomonadidae</taxon>
        <taxon>Tritrichomonas</taxon>
    </lineage>
</organism>
<keyword evidence="4" id="KW-1185">Reference proteome</keyword>
<proteinExistence type="predicted"/>
<gene>
    <name evidence="3" type="ORF">M9Y10_002630</name>
</gene>
<sequence length="686" mass="77219">MFEELRSQEFFQLNSGAFVDFGGSFPICQSSVSRIEEYANDLYSNYPSPSSPTPSIDLEIDAFRNDLLKLFNTDSSKYTIFFSENTSAVLRDFGHSFPWGSGHKFFYHIDNHNSVLGLRHIVSKFKGENGAVFDVPDSTGESHSLFAYSPQSNFNGRKYPLDWISKFQSLKPGFSHVLIDCAAYAPTCDLDLSEYSPDFVAFSLLKMFGVSGGALLVRNDAFEYLNNLEEHAYDKMLISAAYSGFKVRSSFIKALGNETVSEHVYSLASYLHESLKQLKHYNGNPLVQLYPPKFGPITEQGGTIAFNLFDSKGCGIPHDSIFTVACANNIFVRFGVHCNPGATYTALKWDPKEIENATKKHEAACSLTASMIGGRFVGSIRVSFGYISTKKDAETIVDFLQLHFLEKEVTNSNISENDLKDGFKLVEAYIHPIKGCRGVRVTSDVYRLTRSGLYCDECWGVADEMSTFLDRRRCPKLSTLQISIENENLVIKAPDDQTLTISIRNRPRGTDFTSSTVCHEKINGKIYDHKVNDWFTNVLGQKAVLVNFELPEMKPFRAFFTASLEAVGIHLNQEDKTNSNLKLEQLKPHFIFESQKPFVEDQLNFADVVLKSTQDLEFHVNRLLPMTTESMIDPQNGEENIEPLHSICLIHGNRPKPEFGLELSAKFVPSRKNPKELKMNALLLKA</sequence>
<dbReference type="SUPFAM" id="SSF141673">
    <property type="entry name" value="MOSC N-terminal domain-like"/>
    <property type="match status" value="1"/>
</dbReference>
<dbReference type="InterPro" id="IPR015424">
    <property type="entry name" value="PyrdxlP-dep_Trfase"/>
</dbReference>
<dbReference type="SUPFAM" id="SSF53383">
    <property type="entry name" value="PLP-dependent transferases"/>
    <property type="match status" value="1"/>
</dbReference>
<accession>A0ABR2LAD4</accession>
<dbReference type="PANTHER" id="PTHR14237">
    <property type="entry name" value="MOLYBDOPTERIN COFACTOR SULFURASE MOSC"/>
    <property type="match status" value="1"/>
</dbReference>
<evidence type="ECO:0000259" key="2">
    <source>
        <dbReference type="Pfam" id="PF03476"/>
    </source>
</evidence>
<dbReference type="InterPro" id="IPR005303">
    <property type="entry name" value="MOCOS_middle"/>
</dbReference>
<feature type="domain" description="Aminotransferase class V" evidence="1">
    <location>
        <begin position="22"/>
        <end position="394"/>
    </location>
</feature>
<dbReference type="Proteomes" id="UP001470230">
    <property type="component" value="Unassembled WGS sequence"/>
</dbReference>
<evidence type="ECO:0008006" key="5">
    <source>
        <dbReference type="Google" id="ProtNLM"/>
    </source>
</evidence>
<comment type="caution">
    <text evidence="3">The sequence shown here is derived from an EMBL/GenBank/DDBJ whole genome shotgun (WGS) entry which is preliminary data.</text>
</comment>
<evidence type="ECO:0000313" key="4">
    <source>
        <dbReference type="Proteomes" id="UP001470230"/>
    </source>
</evidence>
<dbReference type="InterPro" id="IPR015422">
    <property type="entry name" value="PyrdxlP-dep_Trfase_small"/>
</dbReference>